<gene>
    <name evidence="1" type="ORF">SAMN04488023_101322</name>
</gene>
<sequence>MVSHGPWTQTKSPVEQDVQQDFLSKYYLYYLPAAFCMGLVPTDWPLTAPPDLALKA</sequence>
<organism evidence="1 2">
    <name type="scientific">Pedobacter rhizosphaerae</name>
    <dbReference type="NCBI Taxonomy" id="390241"/>
    <lineage>
        <taxon>Bacteria</taxon>
        <taxon>Pseudomonadati</taxon>
        <taxon>Bacteroidota</taxon>
        <taxon>Sphingobacteriia</taxon>
        <taxon>Sphingobacteriales</taxon>
        <taxon>Sphingobacteriaceae</taxon>
        <taxon>Pedobacter</taxon>
    </lineage>
</organism>
<reference evidence="1 2" key="1">
    <citation type="submission" date="2016-10" db="EMBL/GenBank/DDBJ databases">
        <authorList>
            <person name="de Groot N.N."/>
        </authorList>
    </citation>
    <scope>NUCLEOTIDE SEQUENCE [LARGE SCALE GENOMIC DNA]</scope>
    <source>
        <strain evidence="1 2">DSM 18610</strain>
    </source>
</reference>
<evidence type="ECO:0000313" key="1">
    <source>
        <dbReference type="EMBL" id="SEQ85168.1"/>
    </source>
</evidence>
<protein>
    <submittedName>
        <fullName evidence="1">Uncharacterized protein</fullName>
    </submittedName>
</protein>
<dbReference type="EMBL" id="FOGG01000001">
    <property type="protein sequence ID" value="SEQ85168.1"/>
    <property type="molecule type" value="Genomic_DNA"/>
</dbReference>
<evidence type="ECO:0000313" key="2">
    <source>
        <dbReference type="Proteomes" id="UP000199572"/>
    </source>
</evidence>
<accession>A0A1H9JED5</accession>
<name>A0A1H9JED5_9SPHI</name>
<dbReference type="AlphaFoldDB" id="A0A1H9JED5"/>
<dbReference type="Proteomes" id="UP000199572">
    <property type="component" value="Unassembled WGS sequence"/>
</dbReference>
<keyword evidence="2" id="KW-1185">Reference proteome</keyword>
<proteinExistence type="predicted"/>